<dbReference type="InterPro" id="IPR011006">
    <property type="entry name" value="CheY-like_superfamily"/>
</dbReference>
<dbReference type="EMBL" id="CP001287">
    <property type="protein sequence ID" value="ACK67627.1"/>
    <property type="molecule type" value="Genomic_DNA"/>
</dbReference>
<evidence type="ECO:0000259" key="3">
    <source>
        <dbReference type="PROSITE" id="PS50110"/>
    </source>
</evidence>
<evidence type="ECO:0000313" key="4">
    <source>
        <dbReference type="EMBL" id="ACK67627.1"/>
    </source>
</evidence>
<dbReference type="Pfam" id="PF00072">
    <property type="entry name" value="Response_reg"/>
    <property type="match status" value="1"/>
</dbReference>
<feature type="modified residue" description="4-aspartylphosphate" evidence="2">
    <location>
        <position position="55"/>
    </location>
</feature>
<dbReference type="GO" id="GO:0000160">
    <property type="term" value="P:phosphorelay signal transduction system"/>
    <property type="evidence" value="ECO:0007669"/>
    <property type="project" value="InterPro"/>
</dbReference>
<proteinExistence type="predicted"/>
<dbReference type="RefSeq" id="WP_012596885.1">
    <property type="nucleotide sequence ID" value="NC_011726.1"/>
</dbReference>
<dbReference type="Gene3D" id="3.40.50.2300">
    <property type="match status" value="1"/>
</dbReference>
<dbReference type="HOGENOM" id="CLU_000445_69_17_3"/>
<dbReference type="eggNOG" id="COG0745">
    <property type="taxonomic scope" value="Bacteria"/>
</dbReference>
<reference evidence="5" key="1">
    <citation type="journal article" date="2011" name="MBio">
        <title>Novel metabolic attributes of the genus Cyanothece, comprising a group of unicellular nitrogen-fixing Cyanobacteria.</title>
        <authorList>
            <person name="Bandyopadhyay A."/>
            <person name="Elvitigala T."/>
            <person name="Welsh E."/>
            <person name="Stockel J."/>
            <person name="Liberton M."/>
            <person name="Min H."/>
            <person name="Sherman L.A."/>
            <person name="Pakrasi H.B."/>
        </authorList>
    </citation>
    <scope>NUCLEOTIDE SEQUENCE [LARGE SCALE GENOMIC DNA]</scope>
    <source>
        <strain evidence="5">PCC 8801</strain>
    </source>
</reference>
<dbReference type="InterPro" id="IPR001789">
    <property type="entry name" value="Sig_transdc_resp-reg_receiver"/>
</dbReference>
<gene>
    <name evidence="4" type="ordered locus">PCC8801_3665</name>
</gene>
<dbReference type="AlphaFoldDB" id="B7K2S6"/>
<evidence type="ECO:0000313" key="5">
    <source>
        <dbReference type="Proteomes" id="UP000008204"/>
    </source>
</evidence>
<dbReference type="Proteomes" id="UP000008204">
    <property type="component" value="Chromosome"/>
</dbReference>
<dbReference type="PANTHER" id="PTHR44591:SF22">
    <property type="entry name" value="CHEY SUBFAMILY"/>
    <property type="match status" value="1"/>
</dbReference>
<sequence>MKTPKILIIDDEPSILAVVQVSLEILGNWEVLTASTGKDGLEQAKSQQPDIILLDVMMPDLDGLTVLKELRADPMTQNLGVILLTGKGQLLNEADYYSLKITGIIPKPFDPLTLVEKITILSS</sequence>
<dbReference type="CDD" id="cd17552">
    <property type="entry name" value="REC_RR468-like"/>
    <property type="match status" value="1"/>
</dbReference>
<keyword evidence="5" id="KW-1185">Reference proteome</keyword>
<protein>
    <submittedName>
        <fullName evidence="4">Response regulator receiver protein</fullName>
    </submittedName>
</protein>
<dbReference type="OrthoDB" id="424582at2"/>
<feature type="domain" description="Response regulatory" evidence="3">
    <location>
        <begin position="5"/>
        <end position="122"/>
    </location>
</feature>
<dbReference type="PANTHER" id="PTHR44591">
    <property type="entry name" value="STRESS RESPONSE REGULATOR PROTEIN 1"/>
    <property type="match status" value="1"/>
</dbReference>
<dbReference type="STRING" id="41431.PCC8801_3665"/>
<dbReference type="PROSITE" id="PS50110">
    <property type="entry name" value="RESPONSE_REGULATORY"/>
    <property type="match status" value="1"/>
</dbReference>
<dbReference type="InterPro" id="IPR050595">
    <property type="entry name" value="Bact_response_regulator"/>
</dbReference>
<organism evidence="4 5">
    <name type="scientific">Rippkaea orientalis (strain PCC 8801 / RF-1)</name>
    <name type="common">Cyanothece sp. (strain PCC 8801)</name>
    <dbReference type="NCBI Taxonomy" id="41431"/>
    <lineage>
        <taxon>Bacteria</taxon>
        <taxon>Bacillati</taxon>
        <taxon>Cyanobacteriota</taxon>
        <taxon>Cyanophyceae</taxon>
        <taxon>Oscillatoriophycideae</taxon>
        <taxon>Chroococcales</taxon>
        <taxon>Aphanothecaceae</taxon>
        <taxon>Rippkaea</taxon>
        <taxon>Rippkaea orientalis</taxon>
    </lineage>
</organism>
<dbReference type="SUPFAM" id="SSF52172">
    <property type="entry name" value="CheY-like"/>
    <property type="match status" value="1"/>
</dbReference>
<keyword evidence="1 2" id="KW-0597">Phosphoprotein</keyword>
<accession>B7K2S6</accession>
<name>B7K2S6_RIPO1</name>
<dbReference type="KEGG" id="cyp:PCC8801_3665"/>
<evidence type="ECO:0000256" key="2">
    <source>
        <dbReference type="PROSITE-ProRule" id="PRU00169"/>
    </source>
</evidence>
<dbReference type="SMART" id="SM00448">
    <property type="entry name" value="REC"/>
    <property type="match status" value="1"/>
</dbReference>
<evidence type="ECO:0000256" key="1">
    <source>
        <dbReference type="ARBA" id="ARBA00022553"/>
    </source>
</evidence>